<gene>
    <name evidence="2" type="ORF">S01H1_33794</name>
</gene>
<comment type="caution">
    <text evidence="2">The sequence shown here is derived from an EMBL/GenBank/DDBJ whole genome shotgun (WGS) entry which is preliminary data.</text>
</comment>
<accession>X0VPT3</accession>
<name>X0VPT3_9ZZZZ</name>
<dbReference type="AlphaFoldDB" id="X0VPT3"/>
<evidence type="ECO:0000313" key="2">
    <source>
        <dbReference type="EMBL" id="GAG13167.1"/>
    </source>
</evidence>
<proteinExistence type="predicted"/>
<organism evidence="2">
    <name type="scientific">marine sediment metagenome</name>
    <dbReference type="NCBI Taxonomy" id="412755"/>
    <lineage>
        <taxon>unclassified sequences</taxon>
        <taxon>metagenomes</taxon>
        <taxon>ecological metagenomes</taxon>
    </lineage>
</organism>
<evidence type="ECO:0000256" key="1">
    <source>
        <dbReference type="SAM" id="MobiDB-lite"/>
    </source>
</evidence>
<feature type="non-terminal residue" evidence="2">
    <location>
        <position position="1"/>
    </location>
</feature>
<feature type="region of interest" description="Disordered" evidence="1">
    <location>
        <begin position="1"/>
        <end position="46"/>
    </location>
</feature>
<sequence>WVKVTDNQRADFSPDAWIDPSQRPPTRVTREVKHAPEAPAPDSKPGKRLVVEARVLEAAPIPTPQSILPYRRAMLVNEYEIVQVLEGSYEGTKIIVAHWVIRDGQVLATAAREPGNVHRMTLEAYDAHPELEGERLVMDSDEFELRLYYDIKS</sequence>
<protein>
    <submittedName>
        <fullName evidence="2">Uncharacterized protein</fullName>
    </submittedName>
</protein>
<dbReference type="EMBL" id="BARS01020999">
    <property type="protein sequence ID" value="GAG13167.1"/>
    <property type="molecule type" value="Genomic_DNA"/>
</dbReference>
<reference evidence="2" key="1">
    <citation type="journal article" date="2014" name="Front. Microbiol.">
        <title>High frequency of phylogenetically diverse reductive dehalogenase-homologous genes in deep subseafloor sedimentary metagenomes.</title>
        <authorList>
            <person name="Kawai M."/>
            <person name="Futagami T."/>
            <person name="Toyoda A."/>
            <person name="Takaki Y."/>
            <person name="Nishi S."/>
            <person name="Hori S."/>
            <person name="Arai W."/>
            <person name="Tsubouchi T."/>
            <person name="Morono Y."/>
            <person name="Uchiyama I."/>
            <person name="Ito T."/>
            <person name="Fujiyama A."/>
            <person name="Inagaki F."/>
            <person name="Takami H."/>
        </authorList>
    </citation>
    <scope>NUCLEOTIDE SEQUENCE</scope>
    <source>
        <strain evidence="2">Expedition CK06-06</strain>
    </source>
</reference>